<accession>A0A5J5EFF2</accession>
<sequence>MNVKHAHPSLDYTAHRERFKIADDPNAGIENNMAGDVKIPAVGRNKTTASDHSAYCSLSAYHLIDSRPGFGDWADEVCAGVEERWNARCKKLSPVCICRQAEDDVPTARIFKLLPSRSTLLRPSLLDRSEIFTAQHNHTLSDWFAGIVADISKRLTAIRASDWMRTYTHEQLDSYIDGPDKHKTPATRSVSRNRIPTMALTLTDRTIGVTIPVARWGATPHLFFH</sequence>
<evidence type="ECO:0000313" key="2">
    <source>
        <dbReference type="Proteomes" id="UP000326924"/>
    </source>
</evidence>
<dbReference type="AlphaFoldDB" id="A0A5J5EFF2"/>
<keyword evidence="2" id="KW-1185">Reference proteome</keyword>
<evidence type="ECO:0000313" key="1">
    <source>
        <dbReference type="EMBL" id="KAA8894074.1"/>
    </source>
</evidence>
<organism evidence="1 2">
    <name type="scientific">Sphaerosporella brunnea</name>
    <dbReference type="NCBI Taxonomy" id="1250544"/>
    <lineage>
        <taxon>Eukaryota</taxon>
        <taxon>Fungi</taxon>
        <taxon>Dikarya</taxon>
        <taxon>Ascomycota</taxon>
        <taxon>Pezizomycotina</taxon>
        <taxon>Pezizomycetes</taxon>
        <taxon>Pezizales</taxon>
        <taxon>Pyronemataceae</taxon>
        <taxon>Sphaerosporella</taxon>
    </lineage>
</organism>
<dbReference type="InParanoid" id="A0A5J5EFF2"/>
<dbReference type="EMBL" id="VXIS01000368">
    <property type="protein sequence ID" value="KAA8894074.1"/>
    <property type="molecule type" value="Genomic_DNA"/>
</dbReference>
<name>A0A5J5EFF2_9PEZI</name>
<proteinExistence type="predicted"/>
<dbReference type="Proteomes" id="UP000326924">
    <property type="component" value="Unassembled WGS sequence"/>
</dbReference>
<comment type="caution">
    <text evidence="1">The sequence shown here is derived from an EMBL/GenBank/DDBJ whole genome shotgun (WGS) entry which is preliminary data.</text>
</comment>
<reference evidence="1 2" key="1">
    <citation type="submission" date="2019-09" db="EMBL/GenBank/DDBJ databases">
        <title>Draft genome of the ectomycorrhizal ascomycete Sphaerosporella brunnea.</title>
        <authorList>
            <consortium name="DOE Joint Genome Institute"/>
            <person name="Benucci G.M."/>
            <person name="Marozzi G."/>
            <person name="Antonielli L."/>
            <person name="Sanchez S."/>
            <person name="Marco P."/>
            <person name="Wang X."/>
            <person name="Falini L.B."/>
            <person name="Barry K."/>
            <person name="Haridas S."/>
            <person name="Lipzen A."/>
            <person name="Labutti K."/>
            <person name="Grigoriev I.V."/>
            <person name="Murat C."/>
            <person name="Martin F."/>
            <person name="Albertini E."/>
            <person name="Donnini D."/>
            <person name="Bonito G."/>
        </authorList>
    </citation>
    <scope>NUCLEOTIDE SEQUENCE [LARGE SCALE GENOMIC DNA]</scope>
    <source>
        <strain evidence="1 2">Sb_GMNB300</strain>
    </source>
</reference>
<protein>
    <submittedName>
        <fullName evidence="1">Uncharacterized protein</fullName>
    </submittedName>
</protein>
<gene>
    <name evidence="1" type="ORF">FN846DRAFT_895410</name>
</gene>